<gene>
    <name evidence="1" type="ORF">CEPIT_LOCUS38640</name>
</gene>
<sequence length="127" mass="14027">MAANLQRRGIASLYKSLQSCGGGTITPYAAFFPARRAVHVSMYDKNMEEHVQHPTTVPDEVIRTPECSNYWWAPHPETGVFGPSTDHNNRVAAAGGDIHPGADQSVLELKAFFRPLEDLEKPPYSGF</sequence>
<proteinExistence type="predicted"/>
<comment type="caution">
    <text evidence="1">The sequence shown here is derived from an EMBL/GenBank/DDBJ whole genome shotgun (WGS) entry which is preliminary data.</text>
</comment>
<evidence type="ECO:0000313" key="1">
    <source>
        <dbReference type="EMBL" id="CAH9140805.1"/>
    </source>
</evidence>
<dbReference type="InterPro" id="IPR039291">
    <property type="entry name" value="At5g17165-like"/>
</dbReference>
<dbReference type="Proteomes" id="UP001152523">
    <property type="component" value="Unassembled WGS sequence"/>
</dbReference>
<protein>
    <submittedName>
        <fullName evidence="1">Uncharacterized protein</fullName>
    </submittedName>
</protein>
<dbReference type="AlphaFoldDB" id="A0AAV0FYN1"/>
<keyword evidence="2" id="KW-1185">Reference proteome</keyword>
<evidence type="ECO:0000313" key="2">
    <source>
        <dbReference type="Proteomes" id="UP001152523"/>
    </source>
</evidence>
<dbReference type="PANTHER" id="PTHR35122">
    <property type="entry name" value="OSJNBA0093F12.14 PROTEIN"/>
    <property type="match status" value="1"/>
</dbReference>
<dbReference type="Pfam" id="PF22272">
    <property type="entry name" value="LEA_3b"/>
    <property type="match status" value="1"/>
</dbReference>
<name>A0AAV0FYN1_9ASTE</name>
<reference evidence="1" key="1">
    <citation type="submission" date="2022-07" db="EMBL/GenBank/DDBJ databases">
        <authorList>
            <person name="Macas J."/>
            <person name="Novak P."/>
            <person name="Neumann P."/>
        </authorList>
    </citation>
    <scope>NUCLEOTIDE SEQUENCE</scope>
</reference>
<dbReference type="EMBL" id="CAMAPF010001027">
    <property type="protein sequence ID" value="CAH9140805.1"/>
    <property type="molecule type" value="Genomic_DNA"/>
</dbReference>
<organism evidence="1 2">
    <name type="scientific">Cuscuta epithymum</name>
    <dbReference type="NCBI Taxonomy" id="186058"/>
    <lineage>
        <taxon>Eukaryota</taxon>
        <taxon>Viridiplantae</taxon>
        <taxon>Streptophyta</taxon>
        <taxon>Embryophyta</taxon>
        <taxon>Tracheophyta</taxon>
        <taxon>Spermatophyta</taxon>
        <taxon>Magnoliopsida</taxon>
        <taxon>eudicotyledons</taxon>
        <taxon>Gunneridae</taxon>
        <taxon>Pentapetalae</taxon>
        <taxon>asterids</taxon>
        <taxon>lamiids</taxon>
        <taxon>Solanales</taxon>
        <taxon>Convolvulaceae</taxon>
        <taxon>Cuscuteae</taxon>
        <taxon>Cuscuta</taxon>
        <taxon>Cuscuta subgen. Cuscuta</taxon>
    </lineage>
</organism>
<accession>A0AAV0FYN1</accession>
<dbReference type="PANTHER" id="PTHR35122:SF2">
    <property type="entry name" value="OS04G0598000 PROTEIN"/>
    <property type="match status" value="1"/>
</dbReference>